<evidence type="ECO:0000313" key="1">
    <source>
        <dbReference type="EMBL" id="ATC64125.1"/>
    </source>
</evidence>
<name>A0A290Q621_9BACT</name>
<dbReference type="Proteomes" id="UP000217265">
    <property type="component" value="Chromosome"/>
</dbReference>
<dbReference type="RefSeq" id="WP_096055757.1">
    <property type="nucleotide sequence ID" value="NZ_CP023344.1"/>
</dbReference>
<evidence type="ECO:0000313" key="2">
    <source>
        <dbReference type="Proteomes" id="UP000217265"/>
    </source>
</evidence>
<dbReference type="EMBL" id="CP023344">
    <property type="protein sequence ID" value="ATC64125.1"/>
    <property type="molecule type" value="Genomic_DNA"/>
</dbReference>
<dbReference type="Gene3D" id="3.40.50.1820">
    <property type="entry name" value="alpha/beta hydrolase"/>
    <property type="match status" value="1"/>
</dbReference>
<gene>
    <name evidence="1" type="ORF">CMV30_09250</name>
</gene>
<keyword evidence="2" id="KW-1185">Reference proteome</keyword>
<sequence>MHANTFAPAFSFFSAFSRMSPTQPLRTLIRTTGYKLRPPRPLLFTPGVHRAQQVVLASGRAGPHQGAEILHEVRSGLTPTIVLGGFVPDATEQVFLMRGFLLKHGSVFYFNYPRLGFSMELVFAQLDDLVAELTEKHGKPPVIFAVSFGAGLVLEWLKRARRAGRRVDVGGLVLISPVACVEDLLTNGEAKPSTLLGRAVKPYVEHEARIQPGHIEKSRAIFTKMFEAGAQNKESLRALMTRGELRQLRDSVIGTIQAIDANGACERMTALRQMEAPCSYFSQVLLPLCTAPVLILYAEKESAVLTETSPTRFAMTSAHQAYFPQSQCKTIVNRRGSPVQHASLIFHCFNFLPPISAFYKRLKSKKVQRAA</sequence>
<organism evidence="1 2">
    <name type="scientific">Nibricoccus aquaticus</name>
    <dbReference type="NCBI Taxonomy" id="2576891"/>
    <lineage>
        <taxon>Bacteria</taxon>
        <taxon>Pseudomonadati</taxon>
        <taxon>Verrucomicrobiota</taxon>
        <taxon>Opitutia</taxon>
        <taxon>Opitutales</taxon>
        <taxon>Opitutaceae</taxon>
        <taxon>Nibricoccus</taxon>
    </lineage>
</organism>
<proteinExistence type="predicted"/>
<dbReference type="KEGG" id="vbh:CMV30_09250"/>
<reference evidence="1 2" key="1">
    <citation type="submission" date="2017-09" db="EMBL/GenBank/DDBJ databases">
        <title>Complete genome sequence of Verrucomicrobial strain HZ-65, isolated from freshwater.</title>
        <authorList>
            <person name="Choi A."/>
        </authorList>
    </citation>
    <scope>NUCLEOTIDE SEQUENCE [LARGE SCALE GENOMIC DNA]</scope>
    <source>
        <strain evidence="1 2">HZ-65</strain>
    </source>
</reference>
<dbReference type="AlphaFoldDB" id="A0A290Q621"/>
<dbReference type="InterPro" id="IPR029058">
    <property type="entry name" value="AB_hydrolase_fold"/>
</dbReference>
<dbReference type="SUPFAM" id="SSF53474">
    <property type="entry name" value="alpha/beta-Hydrolases"/>
    <property type="match status" value="1"/>
</dbReference>
<accession>A0A290Q621</accession>
<dbReference type="OrthoDB" id="5391393at2"/>
<protein>
    <submittedName>
        <fullName evidence="1">Uncharacterized protein</fullName>
    </submittedName>
</protein>